<dbReference type="Pfam" id="PF21549">
    <property type="entry name" value="PRDM2_PR"/>
    <property type="match status" value="1"/>
</dbReference>
<dbReference type="GeneID" id="103038180"/>
<dbReference type="KEGG" id="amex:103038180"/>
<name>A0A8B9J963_ASTMX</name>
<feature type="domain" description="SET" evidence="3">
    <location>
        <begin position="95"/>
        <end position="205"/>
    </location>
</feature>
<organism evidence="4 5">
    <name type="scientific">Astyanax mexicanus</name>
    <name type="common">Blind cave fish</name>
    <name type="synonym">Astyanax fasciatus mexicanus</name>
    <dbReference type="NCBI Taxonomy" id="7994"/>
    <lineage>
        <taxon>Eukaryota</taxon>
        <taxon>Metazoa</taxon>
        <taxon>Chordata</taxon>
        <taxon>Craniata</taxon>
        <taxon>Vertebrata</taxon>
        <taxon>Euteleostomi</taxon>
        <taxon>Actinopterygii</taxon>
        <taxon>Neopterygii</taxon>
        <taxon>Teleostei</taxon>
        <taxon>Ostariophysi</taxon>
        <taxon>Characiformes</taxon>
        <taxon>Characoidei</taxon>
        <taxon>Acestrorhamphidae</taxon>
        <taxon>Acestrorhamphinae</taxon>
        <taxon>Astyanax</taxon>
    </lineage>
</organism>
<dbReference type="Ensembl" id="ENSAMXT00005012207.1">
    <property type="protein sequence ID" value="ENSAMXP00005010978.1"/>
    <property type="gene ID" value="ENSAMXG00005006083.1"/>
</dbReference>
<dbReference type="CTD" id="56981"/>
<feature type="region of interest" description="Disordered" evidence="2">
    <location>
        <begin position="1"/>
        <end position="34"/>
    </location>
</feature>
<protein>
    <submittedName>
        <fullName evidence="4">PR domain containing 11</fullName>
    </submittedName>
</protein>
<dbReference type="InterPro" id="IPR001214">
    <property type="entry name" value="SET_dom"/>
</dbReference>
<dbReference type="InterPro" id="IPR057456">
    <property type="entry name" value="Znf_C17orf113"/>
</dbReference>
<feature type="compositionally biased region" description="Basic and acidic residues" evidence="2">
    <location>
        <begin position="228"/>
        <end position="240"/>
    </location>
</feature>
<feature type="coiled-coil region" evidence="1">
    <location>
        <begin position="345"/>
        <end position="401"/>
    </location>
</feature>
<feature type="region of interest" description="Disordered" evidence="2">
    <location>
        <begin position="228"/>
        <end position="247"/>
    </location>
</feature>
<evidence type="ECO:0000256" key="1">
    <source>
        <dbReference type="SAM" id="Coils"/>
    </source>
</evidence>
<accession>A0A8B9J963</accession>
<proteinExistence type="predicted"/>
<dbReference type="PROSITE" id="PS50280">
    <property type="entry name" value="SET"/>
    <property type="match status" value="1"/>
</dbReference>
<sequence>MADSATFQTEPCTETEPDCRTGVINESSSEEPNKKLKVNHERCAKVGQQNVDFWFCEECKEPFLKECPTHGPPVFVPDTPVSLGVPDRAALTVPSGIEIIKKGQEVDVCCMDENIPRGALFGPYQGQLIAQDKQSGTHSWMIVNEDNTYKSIDGCDETRANWMRYIRMSSEESERNLSAFQHGEHIYFRVCRTLKMRERLRVWYSDDYMKRLQSVSQDSIDRNLETGSKLEDHTHHHEETQGPILRSALHGRRTLSKHGSDEPDSQPQPKKKKIDLIFKDVLEASLEASQKQDNPLNSTLSLPRSRSQVSNAFNQSGSFSHHVAESLFCKTENKVVVVSAGLAPVEQLEGCLDERYVKMEEAEEEPAVTNDGPSTSFCPNCVRLKRRIRELEAELLRFKQQEQAEILAPSEPLPSDEIRAVEAMTPIPVVLEEDDQDVDSADESIAADMMVATDDTSKLSVGPGRRIRRFKQEWLKKFWFLRYSPTLNEMWCHVCRQYTVQSSRTSAFIIGSKQFKIHTIKLHSQSNLHKKCLQLYKLRMHPEKTEEMCRNMMTLFNAAYHLAVEGRPFSDLRPLAELLKKCELKVVDQYMNESDCQILIHHISRAFNEDLAEKIRLSPFLGVIMDGQNDDLLADTVAVYVQFLTAEGPPATEFLSLQRLGGGNVDGYLQAVDRAFGVLGLRFQDMLVVGLAVDGSNISSNLRANLYITVRKSIPFVLCLPVMIHRPHLEILDAICGKELSCLDDLENNLKQLLSFYRYSPRMMAELRTTAPTLSEETEFLGDIRAIRWIIGEPNVLNALIKDYLEVVTHLKSISNQTQRGDASAIALSLLQFLMDYQSVKLIYFLLDIIAVLSRLAFIFQGDYLLVSQVDAKIEEAIQEIGQLVDSPGEYLQEFEENFRESFNGVDLKNLRVAESKFQSIREKICQKSQGILAQRIDQCSRSIVQACRVLDLTSWPLNRDDLRTFGEEEILLIFDHLETIPSPVRELSQDRIDVRGSLVGEWRDLKTDYYSMNGFKEVMSHICRYKQRFPLLNQILQLVRVLPTSAACSDKGRGSLQKVRRNNRSRLTLEQINDLLTLAVNGPPIANFDGKRPLDSWFEEKSGNSYTLSTEVLARMSNTEQKPVLHTMDVNSEFYPDI</sequence>
<evidence type="ECO:0000313" key="4">
    <source>
        <dbReference type="Ensembl" id="ENSAMXP00005010978.1"/>
    </source>
</evidence>
<dbReference type="Proteomes" id="UP000694621">
    <property type="component" value="Unplaced"/>
</dbReference>
<dbReference type="Gene3D" id="2.170.270.10">
    <property type="entry name" value="SET domain"/>
    <property type="match status" value="1"/>
</dbReference>
<feature type="compositionally biased region" description="Polar residues" evidence="2">
    <location>
        <begin position="1"/>
        <end position="12"/>
    </location>
</feature>
<dbReference type="Pfam" id="PF25431">
    <property type="entry name" value="zf-C17orf113"/>
    <property type="match status" value="1"/>
</dbReference>
<dbReference type="AlphaFoldDB" id="A0A8B9J963"/>
<evidence type="ECO:0000256" key="2">
    <source>
        <dbReference type="SAM" id="MobiDB-lite"/>
    </source>
</evidence>
<dbReference type="PANTHER" id="PTHR46880">
    <property type="entry name" value="RAS-ASSOCIATING DOMAIN-CONTAINING PROTEIN"/>
    <property type="match status" value="1"/>
</dbReference>
<reference evidence="4" key="1">
    <citation type="submission" date="2025-08" db="UniProtKB">
        <authorList>
            <consortium name="Ensembl"/>
        </authorList>
    </citation>
    <scope>IDENTIFICATION</scope>
</reference>
<dbReference type="InterPro" id="IPR046341">
    <property type="entry name" value="SET_dom_sf"/>
</dbReference>
<dbReference type="OrthoDB" id="9930943at2759"/>
<dbReference type="PANTHER" id="PTHR46880:SF11">
    <property type="entry name" value="PR_SET DOMAIN 11"/>
    <property type="match status" value="1"/>
</dbReference>
<evidence type="ECO:0000313" key="5">
    <source>
        <dbReference type="Proteomes" id="UP000694621"/>
    </source>
</evidence>
<evidence type="ECO:0000259" key="3">
    <source>
        <dbReference type="PROSITE" id="PS50280"/>
    </source>
</evidence>
<feature type="region of interest" description="Disordered" evidence="2">
    <location>
        <begin position="253"/>
        <end position="273"/>
    </location>
</feature>
<keyword evidence="1" id="KW-0175">Coiled coil</keyword>